<keyword evidence="2" id="KW-1185">Reference proteome</keyword>
<name>A0ACC1SHQ6_9HYPO</name>
<reference evidence="1" key="1">
    <citation type="submission" date="2022-08" db="EMBL/GenBank/DDBJ databases">
        <title>Genome Sequence of Fusarium decemcellulare.</title>
        <authorList>
            <person name="Buettner E."/>
        </authorList>
    </citation>
    <scope>NUCLEOTIDE SEQUENCE</scope>
    <source>
        <strain evidence="1">Babe19</strain>
    </source>
</reference>
<evidence type="ECO:0000313" key="2">
    <source>
        <dbReference type="Proteomes" id="UP001148629"/>
    </source>
</evidence>
<protein>
    <submittedName>
        <fullName evidence="1">Uncharacterized protein</fullName>
    </submittedName>
</protein>
<evidence type="ECO:0000313" key="1">
    <source>
        <dbReference type="EMBL" id="KAJ3540034.1"/>
    </source>
</evidence>
<comment type="caution">
    <text evidence="1">The sequence shown here is derived from an EMBL/GenBank/DDBJ whole genome shotgun (WGS) entry which is preliminary data.</text>
</comment>
<organism evidence="1 2">
    <name type="scientific">Fusarium decemcellulare</name>
    <dbReference type="NCBI Taxonomy" id="57161"/>
    <lineage>
        <taxon>Eukaryota</taxon>
        <taxon>Fungi</taxon>
        <taxon>Dikarya</taxon>
        <taxon>Ascomycota</taxon>
        <taxon>Pezizomycotina</taxon>
        <taxon>Sordariomycetes</taxon>
        <taxon>Hypocreomycetidae</taxon>
        <taxon>Hypocreales</taxon>
        <taxon>Nectriaceae</taxon>
        <taxon>Fusarium</taxon>
        <taxon>Fusarium decemcellulare species complex</taxon>
    </lineage>
</organism>
<gene>
    <name evidence="1" type="ORF">NM208_g5233</name>
</gene>
<proteinExistence type="predicted"/>
<sequence length="330" mass="37974">MPLEIREEIYRTILVSHKPIPVYDGWKRVYQREKPGLDISILLVKKRIYFEALRILYGGNTFLYRLRDAPGQSYQMVGALQLAQLDDYVPGGEGEDADDSITAHEPGTINIAKFAGLFRHLSIQADHNRHSAETQQFMADAIKVFATKPGETNIQTLSIMISPRYMNGDYTFVNFFKADSNLIEALKGVCCEMLHIKISNKYLNEGNGHRSTEITMALHHLRFVKYLAQQRLEGKNDIRKADPWKDDWLMKRFRRNKFNKINELFGKLEDQVFGACRRHVQQHVVNQSDQQDALGGGADDEEEDNIDWDEFGFDSDNVESDDDDGSEYEN</sequence>
<dbReference type="EMBL" id="JANRMS010000428">
    <property type="protein sequence ID" value="KAJ3540034.1"/>
    <property type="molecule type" value="Genomic_DNA"/>
</dbReference>
<dbReference type="Proteomes" id="UP001148629">
    <property type="component" value="Unassembled WGS sequence"/>
</dbReference>
<accession>A0ACC1SHQ6</accession>